<keyword evidence="1" id="KW-0732">Signal</keyword>
<dbReference type="Proteomes" id="UP001482620">
    <property type="component" value="Unassembled WGS sequence"/>
</dbReference>
<evidence type="ECO:0000313" key="2">
    <source>
        <dbReference type="EMBL" id="MEQ2243085.1"/>
    </source>
</evidence>
<keyword evidence="3" id="KW-1185">Reference proteome</keyword>
<protein>
    <submittedName>
        <fullName evidence="2">Uncharacterized protein</fullName>
    </submittedName>
</protein>
<feature type="chain" id="PRO_5045413921" evidence="1">
    <location>
        <begin position="22"/>
        <end position="56"/>
    </location>
</feature>
<evidence type="ECO:0000256" key="1">
    <source>
        <dbReference type="SAM" id="SignalP"/>
    </source>
</evidence>
<proteinExistence type="predicted"/>
<gene>
    <name evidence="2" type="ORF">ILYODFUR_003450</name>
</gene>
<comment type="caution">
    <text evidence="2">The sequence shown here is derived from an EMBL/GenBank/DDBJ whole genome shotgun (WGS) entry which is preliminary data.</text>
</comment>
<evidence type="ECO:0000313" key="3">
    <source>
        <dbReference type="Proteomes" id="UP001482620"/>
    </source>
</evidence>
<feature type="signal peptide" evidence="1">
    <location>
        <begin position="1"/>
        <end position="21"/>
    </location>
</feature>
<reference evidence="2 3" key="1">
    <citation type="submission" date="2021-06" db="EMBL/GenBank/DDBJ databases">
        <authorList>
            <person name="Palmer J.M."/>
        </authorList>
    </citation>
    <scope>NUCLEOTIDE SEQUENCE [LARGE SCALE GENOMIC DNA]</scope>
    <source>
        <strain evidence="3">if_2019</strain>
        <tissue evidence="2">Muscle</tissue>
    </source>
</reference>
<dbReference type="EMBL" id="JAHRIQ010069691">
    <property type="protein sequence ID" value="MEQ2243085.1"/>
    <property type="molecule type" value="Genomic_DNA"/>
</dbReference>
<feature type="non-terminal residue" evidence="2">
    <location>
        <position position="1"/>
    </location>
</feature>
<name>A0ABV0UD26_9TELE</name>
<organism evidence="2 3">
    <name type="scientific">Ilyodon furcidens</name>
    <name type="common">goldbreast splitfin</name>
    <dbReference type="NCBI Taxonomy" id="33524"/>
    <lineage>
        <taxon>Eukaryota</taxon>
        <taxon>Metazoa</taxon>
        <taxon>Chordata</taxon>
        <taxon>Craniata</taxon>
        <taxon>Vertebrata</taxon>
        <taxon>Euteleostomi</taxon>
        <taxon>Actinopterygii</taxon>
        <taxon>Neopterygii</taxon>
        <taxon>Teleostei</taxon>
        <taxon>Neoteleostei</taxon>
        <taxon>Acanthomorphata</taxon>
        <taxon>Ovalentaria</taxon>
        <taxon>Atherinomorphae</taxon>
        <taxon>Cyprinodontiformes</taxon>
        <taxon>Goodeidae</taxon>
        <taxon>Ilyodon</taxon>
    </lineage>
</organism>
<accession>A0ABV0UD26</accession>
<sequence length="56" mass="6528">QFLVFISLFFLIAFIQNIVTAKSSSNIFLEVRVCQIKMTTEEIAKGRHLRKPDQEK</sequence>